<dbReference type="Gene3D" id="3.10.200.10">
    <property type="entry name" value="Alpha carbonic anhydrase"/>
    <property type="match status" value="1"/>
</dbReference>
<dbReference type="PROSITE" id="PS51144">
    <property type="entry name" value="ALPHA_CA_2"/>
    <property type="match status" value="1"/>
</dbReference>
<dbReference type="SUPFAM" id="SSF51069">
    <property type="entry name" value="Carbonic anhydrase"/>
    <property type="match status" value="1"/>
</dbReference>
<keyword evidence="5" id="KW-0325">Glycoprotein</keyword>
<feature type="signal peptide" evidence="11">
    <location>
        <begin position="1"/>
        <end position="18"/>
    </location>
</feature>
<comment type="subunit">
    <text evidence="3">Interacts with SLC4A4.</text>
</comment>
<feature type="region of interest" description="Disordered" evidence="12">
    <location>
        <begin position="275"/>
        <end position="302"/>
    </location>
</feature>
<keyword evidence="11" id="KW-0732">Signal</keyword>
<dbReference type="PROSITE" id="PS00162">
    <property type="entry name" value="ALPHA_CA_1"/>
    <property type="match status" value="1"/>
</dbReference>
<dbReference type="InterPro" id="IPR036398">
    <property type="entry name" value="CA_dom_sf"/>
</dbReference>
<dbReference type="GO" id="GO:0098552">
    <property type="term" value="C:side of membrane"/>
    <property type="evidence" value="ECO:0007669"/>
    <property type="project" value="UniProtKB-KW"/>
</dbReference>
<dbReference type="GO" id="GO:0008270">
    <property type="term" value="F:zinc ion binding"/>
    <property type="evidence" value="ECO:0007669"/>
    <property type="project" value="UniProtKB-UniRule"/>
</dbReference>
<evidence type="ECO:0000256" key="12">
    <source>
        <dbReference type="SAM" id="MobiDB-lite"/>
    </source>
</evidence>
<evidence type="ECO:0000313" key="14">
    <source>
        <dbReference type="EMBL" id="KAJ7308869.1"/>
    </source>
</evidence>
<protein>
    <recommendedName>
        <fullName evidence="11">Carbonic anhydrase</fullName>
        <ecNumber evidence="11">4.2.1.1</ecNumber>
    </recommendedName>
</protein>
<evidence type="ECO:0000256" key="6">
    <source>
        <dbReference type="ARBA" id="ARBA00022723"/>
    </source>
</evidence>
<comment type="function">
    <text evidence="11">Reversible hydration of carbon dioxide.</text>
</comment>
<gene>
    <name evidence="14" type="ORF">JRQ81_008143</name>
</gene>
<evidence type="ECO:0000256" key="1">
    <source>
        <dbReference type="ARBA" id="ARBA00004609"/>
    </source>
</evidence>
<reference evidence="14" key="1">
    <citation type="journal article" date="2023" name="DNA Res.">
        <title>Chromosome-level genome assembly of Phrynocephalus forsythii using third-generation DNA sequencing and Hi-C analysis.</title>
        <authorList>
            <person name="Qi Y."/>
            <person name="Zhao W."/>
            <person name="Zhao Y."/>
            <person name="Niu C."/>
            <person name="Cao S."/>
            <person name="Zhang Y."/>
        </authorList>
    </citation>
    <scope>NUCLEOTIDE SEQUENCE</scope>
    <source>
        <tissue evidence="14">Muscle</tissue>
    </source>
</reference>
<dbReference type="InterPro" id="IPR018338">
    <property type="entry name" value="Carbonic_anhydrase_a-class_CS"/>
</dbReference>
<comment type="caution">
    <text evidence="14">The sequence shown here is derived from an EMBL/GenBank/DDBJ whole genome shotgun (WGS) entry which is preliminary data.</text>
</comment>
<keyword evidence="5" id="KW-0336">GPI-anchor</keyword>
<dbReference type="Proteomes" id="UP001142489">
    <property type="component" value="Unassembled WGS sequence"/>
</dbReference>
<dbReference type="PANTHER" id="PTHR18952">
    <property type="entry name" value="CARBONIC ANHYDRASE"/>
    <property type="match status" value="1"/>
</dbReference>
<evidence type="ECO:0000256" key="4">
    <source>
        <dbReference type="ARBA" id="ARBA00022475"/>
    </source>
</evidence>
<evidence type="ECO:0000256" key="9">
    <source>
        <dbReference type="ARBA" id="ARBA00045603"/>
    </source>
</evidence>
<dbReference type="EMBL" id="JAPFRF010000017">
    <property type="protein sequence ID" value="KAJ7308869.1"/>
    <property type="molecule type" value="Genomic_DNA"/>
</dbReference>
<name>A0A9Q0XDE0_9SAUR</name>
<evidence type="ECO:0000256" key="5">
    <source>
        <dbReference type="ARBA" id="ARBA00022622"/>
    </source>
</evidence>
<keyword evidence="4" id="KW-1003">Cell membrane</keyword>
<feature type="domain" description="Alpha-carbonic anhydrase" evidence="13">
    <location>
        <begin position="23"/>
        <end position="321"/>
    </location>
</feature>
<comment type="cofactor">
    <cofactor evidence="11">
        <name>Zn(2+)</name>
        <dbReference type="ChEBI" id="CHEBI:29105"/>
    </cofactor>
</comment>
<organism evidence="14 15">
    <name type="scientific">Phrynocephalus forsythii</name>
    <dbReference type="NCBI Taxonomy" id="171643"/>
    <lineage>
        <taxon>Eukaryota</taxon>
        <taxon>Metazoa</taxon>
        <taxon>Chordata</taxon>
        <taxon>Craniata</taxon>
        <taxon>Vertebrata</taxon>
        <taxon>Euteleostomi</taxon>
        <taxon>Lepidosauria</taxon>
        <taxon>Squamata</taxon>
        <taxon>Bifurcata</taxon>
        <taxon>Unidentata</taxon>
        <taxon>Episquamata</taxon>
        <taxon>Toxicofera</taxon>
        <taxon>Iguania</taxon>
        <taxon>Acrodonta</taxon>
        <taxon>Agamidae</taxon>
        <taxon>Agaminae</taxon>
        <taxon>Phrynocephalus</taxon>
    </lineage>
</organism>
<dbReference type="Pfam" id="PF00194">
    <property type="entry name" value="Carb_anhydrase"/>
    <property type="match status" value="1"/>
</dbReference>
<dbReference type="GO" id="GO:0004089">
    <property type="term" value="F:carbonate dehydratase activity"/>
    <property type="evidence" value="ECO:0007669"/>
    <property type="project" value="UniProtKB-UniRule"/>
</dbReference>
<dbReference type="OrthoDB" id="429145at2759"/>
<comment type="catalytic activity">
    <reaction evidence="10">
        <text>hydrogencarbonate + H(+) = CO2 + H2O</text>
        <dbReference type="Rhea" id="RHEA:10748"/>
        <dbReference type="ChEBI" id="CHEBI:15377"/>
        <dbReference type="ChEBI" id="CHEBI:15378"/>
        <dbReference type="ChEBI" id="CHEBI:16526"/>
        <dbReference type="ChEBI" id="CHEBI:17544"/>
        <dbReference type="EC" id="4.2.1.1"/>
    </reaction>
    <physiologicalReaction direction="left-to-right" evidence="10">
        <dbReference type="Rhea" id="RHEA:10749"/>
    </physiologicalReaction>
    <physiologicalReaction direction="right-to-left" evidence="10">
        <dbReference type="Rhea" id="RHEA:10750"/>
    </physiologicalReaction>
</comment>
<accession>A0A9Q0XDE0</accession>
<dbReference type="InterPro" id="IPR023561">
    <property type="entry name" value="Carbonic_anhydrase_a-class"/>
</dbReference>
<evidence type="ECO:0000256" key="10">
    <source>
        <dbReference type="ARBA" id="ARBA00049061"/>
    </source>
</evidence>
<evidence type="ECO:0000313" key="15">
    <source>
        <dbReference type="Proteomes" id="UP001142489"/>
    </source>
</evidence>
<sequence length="321" mass="36171">MCLLPHLFWFALYSLAAAKEGGEHWCYLSQKCEEPECKEPRQWDQLHSECGNGNQSPINILTRKVEYNWSLAPFRFENYNTKNSIWTLLNNGHTVQVELDGSAKIESGGLQGKYKAVQFHFHWGNDDGQKTNKRISPGSEHSIDGERYAMELHIVHIKEQFNDIKAALAGNGVAVLGFFIELGEWNDNYTPLISLLKNISFKGSRILDAAVFWHNQEQLVDGGHFSPGPASGKSDRWVGGWEHGMVNGLALSDSLYIYIKLMDESYYGARQQSSLHKTRRQIRQAKDGHSSATLRHSAASPQCPRLPNGHFCKTALAQNDP</sequence>
<keyword evidence="11" id="KW-0456">Lyase</keyword>
<keyword evidence="8" id="KW-0449">Lipoprotein</keyword>
<keyword evidence="7 11" id="KW-0862">Zinc</keyword>
<evidence type="ECO:0000256" key="3">
    <source>
        <dbReference type="ARBA" id="ARBA00011736"/>
    </source>
</evidence>
<evidence type="ECO:0000256" key="7">
    <source>
        <dbReference type="ARBA" id="ARBA00022833"/>
    </source>
</evidence>
<dbReference type="SMART" id="SM01057">
    <property type="entry name" value="Carb_anhydrase"/>
    <property type="match status" value="1"/>
</dbReference>
<comment type="similarity">
    <text evidence="2 11">Belongs to the alpha-carbonic anhydrase family.</text>
</comment>
<evidence type="ECO:0000256" key="8">
    <source>
        <dbReference type="ARBA" id="ARBA00023288"/>
    </source>
</evidence>
<evidence type="ECO:0000259" key="13">
    <source>
        <dbReference type="PROSITE" id="PS51144"/>
    </source>
</evidence>
<keyword evidence="15" id="KW-1185">Reference proteome</keyword>
<feature type="chain" id="PRO_5040538445" description="Carbonic anhydrase" evidence="11">
    <location>
        <begin position="19"/>
        <end position="321"/>
    </location>
</feature>
<evidence type="ECO:0000256" key="2">
    <source>
        <dbReference type="ARBA" id="ARBA00010718"/>
    </source>
</evidence>
<comment type="subcellular location">
    <subcellularLocation>
        <location evidence="1">Cell membrane</location>
        <topology evidence="1">Lipid-anchor</topology>
        <topology evidence="1">GPI-anchor</topology>
    </subcellularLocation>
</comment>
<evidence type="ECO:0000256" key="11">
    <source>
        <dbReference type="RuleBase" id="RU367011"/>
    </source>
</evidence>
<dbReference type="AlphaFoldDB" id="A0A9Q0XDE0"/>
<dbReference type="GO" id="GO:0005886">
    <property type="term" value="C:plasma membrane"/>
    <property type="evidence" value="ECO:0007669"/>
    <property type="project" value="UniProtKB-SubCell"/>
</dbReference>
<proteinExistence type="inferred from homology"/>
<dbReference type="InterPro" id="IPR001148">
    <property type="entry name" value="CA_dom"/>
</dbReference>
<dbReference type="EC" id="4.2.1.1" evidence="11"/>
<dbReference type="PANTHER" id="PTHR18952:SF95">
    <property type="entry name" value="CARBONIC ANHYDRASE 4"/>
    <property type="match status" value="1"/>
</dbReference>
<comment type="function">
    <text evidence="9">Catalyzes the reversible hydration of carbon dioxide into bicarbonate and protons and thus is essential to maintaining intracellular and extracellular pH. May stimulate the sodium/bicarbonate transporter activity of SLC4A4 that acts in pH homeostasis. It is essential for acid overload removal from the retina and retina epithelium, and acid release in the choriocapillaris in the choroid.</text>
</comment>
<keyword evidence="6 11" id="KW-0479">Metal-binding</keyword>
<keyword evidence="5" id="KW-0472">Membrane</keyword>